<dbReference type="InterPro" id="IPR006036">
    <property type="entry name" value="K_uptake_TrkA"/>
</dbReference>
<keyword evidence="3" id="KW-0633">Potassium transport</keyword>
<dbReference type="SUPFAM" id="SSF116726">
    <property type="entry name" value="TrkA C-terminal domain-like"/>
    <property type="match status" value="1"/>
</dbReference>
<keyword evidence="5" id="KW-0520">NAD</keyword>
<evidence type="ECO:0000313" key="9">
    <source>
        <dbReference type="EMBL" id="BBK22361.1"/>
    </source>
</evidence>
<dbReference type="GO" id="GO:0005886">
    <property type="term" value="C:plasma membrane"/>
    <property type="evidence" value="ECO:0007669"/>
    <property type="project" value="InterPro"/>
</dbReference>
<keyword evidence="10" id="KW-1185">Reference proteome</keyword>
<evidence type="ECO:0000256" key="5">
    <source>
        <dbReference type="ARBA" id="ARBA00023027"/>
    </source>
</evidence>
<protein>
    <recommendedName>
        <fullName evidence="1">Trk system potassium uptake protein TrkA</fullName>
    </recommendedName>
</protein>
<dbReference type="SUPFAM" id="SSF51735">
    <property type="entry name" value="NAD(P)-binding Rossmann-fold domains"/>
    <property type="match status" value="1"/>
</dbReference>
<dbReference type="InterPro" id="IPR036721">
    <property type="entry name" value="RCK_C_sf"/>
</dbReference>
<evidence type="ECO:0000256" key="3">
    <source>
        <dbReference type="ARBA" id="ARBA00022538"/>
    </source>
</evidence>
<dbReference type="Pfam" id="PF02080">
    <property type="entry name" value="TrkA_C"/>
    <property type="match status" value="1"/>
</dbReference>
<dbReference type="PANTHER" id="PTHR43833:SF5">
    <property type="entry name" value="TRK SYSTEM POTASSIUM UPTAKE PROTEIN TRKA"/>
    <property type="match status" value="1"/>
</dbReference>
<dbReference type="Gene3D" id="3.30.70.1450">
    <property type="entry name" value="Regulator of K+ conductance, C-terminal domain"/>
    <property type="match status" value="1"/>
</dbReference>
<dbReference type="PROSITE" id="PS51201">
    <property type="entry name" value="RCK_N"/>
    <property type="match status" value="1"/>
</dbReference>
<dbReference type="PROSITE" id="PS51202">
    <property type="entry name" value="RCK_C"/>
    <property type="match status" value="1"/>
</dbReference>
<evidence type="ECO:0000256" key="2">
    <source>
        <dbReference type="ARBA" id="ARBA00022448"/>
    </source>
</evidence>
<sequence>MKKRIILIGGFHKARSLAYSLIQKGFEVTAINADYQNCQILAEINDLHVVYGDGTKPYVLEDADIWNADIAIALTQRDDSNLVVCELCKKLFHVKRTVSIVSDSRKSKFFYEMGIDSVVCTTQAITGIIEQQAFVENIAMTIPLSSDDVVISEIIITKESEAAGKSIQDLHLPDGVIIGCILRNGKSIVPKGNTCIFEHDNIVLIAAKDKERKAMQILNGSENL</sequence>
<dbReference type="InterPro" id="IPR006037">
    <property type="entry name" value="RCK_C"/>
</dbReference>
<dbReference type="AlphaFoldDB" id="A0A6N4TIF1"/>
<keyword evidence="4" id="KW-0630">Potassium</keyword>
<evidence type="ECO:0000313" key="10">
    <source>
        <dbReference type="Proteomes" id="UP000464754"/>
    </source>
</evidence>
<accession>A0A6N4TIF1</accession>
<dbReference type="GO" id="GO:0015079">
    <property type="term" value="F:potassium ion transmembrane transporter activity"/>
    <property type="evidence" value="ECO:0007669"/>
    <property type="project" value="InterPro"/>
</dbReference>
<reference evidence="10" key="1">
    <citation type="submission" date="2019-05" db="EMBL/GenBank/DDBJ databases">
        <title>Complete genome sequencing of Absiella argi strain JCM 30884.</title>
        <authorList>
            <person name="Sakamoto M."/>
            <person name="Murakami T."/>
            <person name="Mori H."/>
        </authorList>
    </citation>
    <scope>NUCLEOTIDE SEQUENCE [LARGE SCALE GENOMIC DNA]</scope>
    <source>
        <strain evidence="10">JCM 30884</strain>
    </source>
</reference>
<evidence type="ECO:0000259" key="8">
    <source>
        <dbReference type="PROSITE" id="PS51202"/>
    </source>
</evidence>
<evidence type="ECO:0000256" key="6">
    <source>
        <dbReference type="ARBA" id="ARBA00023065"/>
    </source>
</evidence>
<dbReference type="PANTHER" id="PTHR43833">
    <property type="entry name" value="POTASSIUM CHANNEL PROTEIN 2-RELATED-RELATED"/>
    <property type="match status" value="1"/>
</dbReference>
<dbReference type="InterPro" id="IPR050721">
    <property type="entry name" value="Trk_Ktr_HKT_K-transport"/>
</dbReference>
<dbReference type="KEGG" id="aarg:Aargi30884_12640"/>
<dbReference type="Pfam" id="PF02254">
    <property type="entry name" value="TrkA_N"/>
    <property type="match status" value="1"/>
</dbReference>
<dbReference type="Gene3D" id="3.40.50.720">
    <property type="entry name" value="NAD(P)-binding Rossmann-like Domain"/>
    <property type="match status" value="1"/>
</dbReference>
<evidence type="ECO:0000259" key="7">
    <source>
        <dbReference type="PROSITE" id="PS51201"/>
    </source>
</evidence>
<dbReference type="RefSeq" id="WP_115715500.1">
    <property type="nucleotide sequence ID" value="NZ_AP019695.1"/>
</dbReference>
<dbReference type="InterPro" id="IPR003148">
    <property type="entry name" value="RCK_N"/>
</dbReference>
<dbReference type="Proteomes" id="UP000464754">
    <property type="component" value="Chromosome"/>
</dbReference>
<feature type="domain" description="RCK N-terminal" evidence="7">
    <location>
        <begin position="2"/>
        <end position="119"/>
    </location>
</feature>
<gene>
    <name evidence="9" type="ORF">Aargi30884_12640</name>
</gene>
<evidence type="ECO:0000256" key="1">
    <source>
        <dbReference type="ARBA" id="ARBA00017378"/>
    </source>
</evidence>
<dbReference type="PRINTS" id="PR00335">
    <property type="entry name" value="KUPTAKETRKA"/>
</dbReference>
<name>A0A6N4TIF1_9FIRM</name>
<feature type="domain" description="RCK C-terminal" evidence="8">
    <location>
        <begin position="139"/>
        <end position="220"/>
    </location>
</feature>
<evidence type="ECO:0000256" key="4">
    <source>
        <dbReference type="ARBA" id="ARBA00022958"/>
    </source>
</evidence>
<keyword evidence="6" id="KW-0406">Ion transport</keyword>
<keyword evidence="2" id="KW-0813">Transport</keyword>
<proteinExistence type="predicted"/>
<dbReference type="InterPro" id="IPR036291">
    <property type="entry name" value="NAD(P)-bd_dom_sf"/>
</dbReference>
<organism evidence="9 10">
    <name type="scientific">Amedibacterium intestinale</name>
    <dbReference type="NCBI Taxonomy" id="2583452"/>
    <lineage>
        <taxon>Bacteria</taxon>
        <taxon>Bacillati</taxon>
        <taxon>Bacillota</taxon>
        <taxon>Erysipelotrichia</taxon>
        <taxon>Erysipelotrichales</taxon>
        <taxon>Erysipelotrichaceae</taxon>
        <taxon>Amedibacterium</taxon>
    </lineage>
</organism>
<dbReference type="EMBL" id="AP019695">
    <property type="protein sequence ID" value="BBK22361.1"/>
    <property type="molecule type" value="Genomic_DNA"/>
</dbReference>